<evidence type="ECO:0000259" key="1">
    <source>
        <dbReference type="Pfam" id="PF13116"/>
    </source>
</evidence>
<sequence length="963" mass="108722">MLLLITYITLRNGIYISSIHIGQIKLERLYLKLDNKFLLDIGMLDIAALIKPKAQRKTPSVEEIVQGIRYGIWTLDYFKRLSIQKIYINPTTTARIFFDGHQYEVSFPGIEGKFYLEERQKIYLKILQLDLAPYLRIAGNADYSSQTKQLTFNLQLSPLDHPSLRKSNLKFFMQGLTDFKTLALKCNSNAISHLDFLKPYIPAAHKVLRTWLFDNIRFSSFKIEDAKLSLNLKDKHLLNTLLAQLSAQAIVQNARVSFHENLPPILSSKVLLDFKDQVLMITPEYATYENMALEGSHVNISHFGSASKIVASIKIAPRASYPHVERLLKAYKILLPLKNMKSLIGADLLLTLQLVPHAHPLIFIQGSVGVGEGDFLLYGVPLFSQSANIFLDISPEGKTVYINTQHTRYHNMADIDARLTLDFKHKLLTSSATIHKIQINTNSKINMRVFSPYRTTINTHAPSLRLDILPDLIAQGQSSQAFQDKIRQTIKAQSQETFTKDAIYANQDNLPSLSFNLDFSKEHKTTFRIGELGIEGEMGKIYSLRVKNLAKLIPISPLARYFALKKGSLKISTKDFHNFQFFGINLNIDLPLYYHDGRPINSFSLLGTFRKDSAEIFSPDGAFMAKIQGGEKIVFINDINFNVDEFLNSKIPIIQELLAPSKHKPTKEQIRAEKIFIRAKQHYEKIHNILPTATIINATNTVLTFKSLPLALENLRLMIRDGQVSIDGSYQRAMLNLDMIHGNITLKASNFSGDYLNMALQSITSKDIIQGGLYNLVGGYKDRVFNGELRLQNTTIKNLKVLQKTVNVINTIPSLLAFRDPRLSANGYEIAKGKIIFGINAGYIGFEHIDLIGTTLDVDGSGILELSNRKLDMSLNLSTIKGFANVINKIPILNYLILGKNRKISTHVNLSGNLDNLNAKITLGKDIVRAPFKILRRIFAPIDIIISEIKKGMRNESPRVPKK</sequence>
<evidence type="ECO:0000313" key="2">
    <source>
        <dbReference type="EMBL" id="BCD46075.1"/>
    </source>
</evidence>
<evidence type="ECO:0000313" key="3">
    <source>
        <dbReference type="EMBL" id="BCD70076.1"/>
    </source>
</evidence>
<name>A0A6J4CX70_9HELI</name>
<gene>
    <name evidence="2" type="ORF">NHP190020_11140</name>
    <name evidence="3" type="ORF">SNTW_07210</name>
</gene>
<keyword evidence="5" id="KW-1185">Reference proteome</keyword>
<dbReference type="Pfam" id="PF13116">
    <property type="entry name" value="YhdP"/>
    <property type="match status" value="1"/>
</dbReference>
<dbReference type="EMBL" id="AP023036">
    <property type="protein sequence ID" value="BCD46075.1"/>
    <property type="molecule type" value="Genomic_DNA"/>
</dbReference>
<accession>A0A6J4CX70</accession>
<dbReference type="Proteomes" id="UP000317935">
    <property type="component" value="Chromosome"/>
</dbReference>
<proteinExistence type="predicted"/>
<dbReference type="InterPro" id="IPR025263">
    <property type="entry name" value="YhdP_central"/>
</dbReference>
<reference evidence="2 5" key="2">
    <citation type="submission" date="2020-04" db="EMBL/GenBank/DDBJ databases">
        <title>Genomic analysis of gastric non-Helicobacter pylori Helicobacters isolated in Japan.</title>
        <authorList>
            <person name="Suzuki M."/>
            <person name="Rimbara E."/>
        </authorList>
    </citation>
    <scope>NUCLEOTIDE SEQUENCE [LARGE SCALE GENOMIC DNA]</scope>
    <source>
        <strain evidence="2 5">NHP19-0020</strain>
    </source>
</reference>
<dbReference type="Proteomes" id="UP000509742">
    <property type="component" value="Chromosome"/>
</dbReference>
<evidence type="ECO:0000313" key="4">
    <source>
        <dbReference type="Proteomes" id="UP000317935"/>
    </source>
</evidence>
<dbReference type="AlphaFoldDB" id="A0A6J4CX70"/>
<organism evidence="3 4">
    <name type="scientific">Helicobacter suis</name>
    <dbReference type="NCBI Taxonomy" id="104628"/>
    <lineage>
        <taxon>Bacteria</taxon>
        <taxon>Pseudomonadati</taxon>
        <taxon>Campylobacterota</taxon>
        <taxon>Epsilonproteobacteria</taxon>
        <taxon>Campylobacterales</taxon>
        <taxon>Helicobacteraceae</taxon>
        <taxon>Helicobacter</taxon>
    </lineage>
</organism>
<dbReference type="EMBL" id="AP019774">
    <property type="protein sequence ID" value="BCD70076.1"/>
    <property type="molecule type" value="Genomic_DNA"/>
</dbReference>
<feature type="domain" description="YhdP central" evidence="1">
    <location>
        <begin position="193"/>
        <end position="916"/>
    </location>
</feature>
<reference evidence="3 4" key="1">
    <citation type="submission" date="2019-06" db="EMBL/GenBank/DDBJ databases">
        <title>Complete genome sequence of Helicobacter suis SNTW101c.</title>
        <authorList>
            <person name="Rimbara E."/>
            <person name="Suzuki M."/>
            <person name="Matsui H."/>
            <person name="Nakamura M."/>
            <person name="Mori S."/>
            <person name="Shibayama K."/>
        </authorList>
    </citation>
    <scope>NUCLEOTIDE SEQUENCE [LARGE SCALE GENOMIC DNA]</scope>
    <source>
        <strain evidence="3 4">SNTW101c</strain>
    </source>
</reference>
<evidence type="ECO:0000313" key="5">
    <source>
        <dbReference type="Proteomes" id="UP000509742"/>
    </source>
</evidence>
<protein>
    <submittedName>
        <fullName evidence="3">Periplasmic protein</fullName>
    </submittedName>
</protein>